<accession>A0A8K0GX48</accession>
<name>A0A8K0GX48_9ROSA</name>
<evidence type="ECO:0000313" key="1">
    <source>
        <dbReference type="EMBL" id="KAF3441103.1"/>
    </source>
</evidence>
<dbReference type="AlphaFoldDB" id="A0A8K0GX48"/>
<dbReference type="Proteomes" id="UP000796880">
    <property type="component" value="Unassembled WGS sequence"/>
</dbReference>
<organism evidence="1 2">
    <name type="scientific">Rhamnella rubrinervis</name>
    <dbReference type="NCBI Taxonomy" id="2594499"/>
    <lineage>
        <taxon>Eukaryota</taxon>
        <taxon>Viridiplantae</taxon>
        <taxon>Streptophyta</taxon>
        <taxon>Embryophyta</taxon>
        <taxon>Tracheophyta</taxon>
        <taxon>Spermatophyta</taxon>
        <taxon>Magnoliopsida</taxon>
        <taxon>eudicotyledons</taxon>
        <taxon>Gunneridae</taxon>
        <taxon>Pentapetalae</taxon>
        <taxon>rosids</taxon>
        <taxon>fabids</taxon>
        <taxon>Rosales</taxon>
        <taxon>Rhamnaceae</taxon>
        <taxon>rhamnoid group</taxon>
        <taxon>Rhamneae</taxon>
        <taxon>Rhamnella</taxon>
    </lineage>
</organism>
<gene>
    <name evidence="1" type="ORF">FNV43_RR15013</name>
</gene>
<evidence type="ECO:0000313" key="2">
    <source>
        <dbReference type="Proteomes" id="UP000796880"/>
    </source>
</evidence>
<proteinExistence type="predicted"/>
<reference evidence="1" key="1">
    <citation type="submission" date="2020-03" db="EMBL/GenBank/DDBJ databases">
        <title>A high-quality chromosome-level genome assembly of a woody plant with both climbing and erect habits, Rhamnella rubrinervis.</title>
        <authorList>
            <person name="Lu Z."/>
            <person name="Yang Y."/>
            <person name="Zhu X."/>
            <person name="Sun Y."/>
        </authorList>
    </citation>
    <scope>NUCLEOTIDE SEQUENCE</scope>
    <source>
        <strain evidence="1">BYM</strain>
        <tissue evidence="1">Leaf</tissue>
    </source>
</reference>
<sequence length="169" mass="19862">MDMKIDCFSNDFTILYNDFNQFKVESMQEFKSMNETIRTMFDFIKKGHYHSNHEAIILDATKLPVDEDNECLHHQLSVNEGDSEVQYITPSKVPHCEPRLKKRADKIKSPFIVTTRIQEELKNTLPPPDNFDPKRTVPTEITSKIFNYLIEGEDVYLDYGICDIKKEFF</sequence>
<protein>
    <submittedName>
        <fullName evidence="1">Uncharacterized protein</fullName>
    </submittedName>
</protein>
<comment type="caution">
    <text evidence="1">The sequence shown here is derived from an EMBL/GenBank/DDBJ whole genome shotgun (WGS) entry which is preliminary data.</text>
</comment>
<dbReference type="EMBL" id="VOIH02000007">
    <property type="protein sequence ID" value="KAF3441103.1"/>
    <property type="molecule type" value="Genomic_DNA"/>
</dbReference>
<keyword evidence="2" id="KW-1185">Reference proteome</keyword>